<dbReference type="PROSITE" id="PS00889">
    <property type="entry name" value="CNMP_BINDING_2"/>
    <property type="match status" value="1"/>
</dbReference>
<feature type="domain" description="Cyclic nucleotide-binding" evidence="1">
    <location>
        <begin position="41"/>
        <end position="143"/>
    </location>
</feature>
<name>A0A4R8R7X7_9MYCO</name>
<dbReference type="EC" id="2.3.1.-" evidence="3"/>
<feature type="domain" description="N-acetyltransferase" evidence="2">
    <location>
        <begin position="177"/>
        <end position="338"/>
    </location>
</feature>
<dbReference type="CDD" id="cd00038">
    <property type="entry name" value="CAP_ED"/>
    <property type="match status" value="1"/>
</dbReference>
<dbReference type="InterPro" id="IPR016181">
    <property type="entry name" value="Acyl_CoA_acyltransferase"/>
</dbReference>
<dbReference type="Pfam" id="PF13302">
    <property type="entry name" value="Acetyltransf_3"/>
    <property type="match status" value="1"/>
</dbReference>
<sequence>MVAVITMPTDSARRARAVHIVDGARPGSVGVDPAELAELEFFAGNSIGALAPLAELLSSLQATPGEMLMRQREAADWFLLVGSGGGEILHAGPSGDSVVAHLMPGTVVGEIALLRGTARTATVVATEPVRGWAGGRDAFAVMLEIPGVSEALVWTARQRLASFVTPIAVRLRDGAEFHLRPILPGDSQRLARLSPRTVYRRFMGVPSKRMITYLFEVDYLEHFAWALTDGPDGVDGLVVADARFIRHADEPDSAELAFTVGDDYQGRGIGTLLMEALSVSAHAGGVRRFTATVLSDNYAMRTVLNRYGACWESDGPGVVTTVFDVPPVGELSLSPRVSIQVDVATRQMVQALC</sequence>
<dbReference type="InterPro" id="IPR000595">
    <property type="entry name" value="cNMP-bd_dom"/>
</dbReference>
<dbReference type="Gene3D" id="3.40.630.30">
    <property type="match status" value="1"/>
</dbReference>
<dbReference type="InterPro" id="IPR014710">
    <property type="entry name" value="RmlC-like_jellyroll"/>
</dbReference>
<keyword evidence="3" id="KW-0808">Transferase</keyword>
<dbReference type="SUPFAM" id="SSF55729">
    <property type="entry name" value="Acyl-CoA N-acyltransferases (Nat)"/>
    <property type="match status" value="1"/>
</dbReference>
<accession>A0A4R8R7X7</accession>
<dbReference type="InterPro" id="IPR018490">
    <property type="entry name" value="cNMP-bd_dom_sf"/>
</dbReference>
<dbReference type="EMBL" id="PECC01000026">
    <property type="protein sequence ID" value="TDZ52345.1"/>
    <property type="molecule type" value="Genomic_DNA"/>
</dbReference>
<gene>
    <name evidence="3" type="ORF">CCUG63697_00823</name>
</gene>
<dbReference type="SMART" id="SM00100">
    <property type="entry name" value="cNMP"/>
    <property type="match status" value="1"/>
</dbReference>
<dbReference type="Pfam" id="PF00027">
    <property type="entry name" value="cNMP_binding"/>
    <property type="match status" value="1"/>
</dbReference>
<dbReference type="InterPro" id="IPR018488">
    <property type="entry name" value="cNMP-bd_CS"/>
</dbReference>
<dbReference type="SUPFAM" id="SSF51206">
    <property type="entry name" value="cAMP-binding domain-like"/>
    <property type="match status" value="1"/>
</dbReference>
<proteinExistence type="predicted"/>
<keyword evidence="3" id="KW-0012">Acyltransferase</keyword>
<evidence type="ECO:0000313" key="4">
    <source>
        <dbReference type="Proteomes" id="UP000295165"/>
    </source>
</evidence>
<dbReference type="Gene3D" id="2.60.120.10">
    <property type="entry name" value="Jelly Rolls"/>
    <property type="match status" value="1"/>
</dbReference>
<dbReference type="GO" id="GO:0016747">
    <property type="term" value="F:acyltransferase activity, transferring groups other than amino-acyl groups"/>
    <property type="evidence" value="ECO:0007669"/>
    <property type="project" value="InterPro"/>
</dbReference>
<protein>
    <submittedName>
        <fullName evidence="3">Acetyltransferase Pat</fullName>
        <ecNumber evidence="3">2.3.1.-</ecNumber>
    </submittedName>
</protein>
<comment type="caution">
    <text evidence="3">The sequence shown here is derived from an EMBL/GenBank/DDBJ whole genome shotgun (WGS) entry which is preliminary data.</text>
</comment>
<evidence type="ECO:0000313" key="3">
    <source>
        <dbReference type="EMBL" id="TDZ52345.1"/>
    </source>
</evidence>
<reference evidence="3 4" key="1">
    <citation type="journal article" date="2019" name="Sci. Rep.">
        <title>Extended insight into the Mycobacterium chelonae-abscessus complex through whole genome sequencing of Mycobacterium salmoniphilum outbreak and Mycobacterium salmoniphilum-like strains.</title>
        <authorList>
            <person name="Behra P.R.K."/>
            <person name="Das S."/>
            <person name="Pettersson B.M.F."/>
            <person name="Shirreff L."/>
            <person name="DuCote T."/>
            <person name="Jacobsson K.G."/>
            <person name="Ennis D.G."/>
            <person name="Kirsebom L.A."/>
        </authorList>
    </citation>
    <scope>NUCLEOTIDE SEQUENCE [LARGE SCALE GENOMIC DNA]</scope>
    <source>
        <strain evidence="3 4">CCUG 63697</strain>
    </source>
</reference>
<dbReference type="InterPro" id="IPR000182">
    <property type="entry name" value="GNAT_dom"/>
</dbReference>
<dbReference type="PROSITE" id="PS51186">
    <property type="entry name" value="GNAT"/>
    <property type="match status" value="1"/>
</dbReference>
<organism evidence="3 4">
    <name type="scientific">Mycobacteroides franklinii</name>
    <dbReference type="NCBI Taxonomy" id="948102"/>
    <lineage>
        <taxon>Bacteria</taxon>
        <taxon>Bacillati</taxon>
        <taxon>Actinomycetota</taxon>
        <taxon>Actinomycetes</taxon>
        <taxon>Mycobacteriales</taxon>
        <taxon>Mycobacteriaceae</taxon>
        <taxon>Mycobacteroides</taxon>
    </lineage>
</organism>
<dbReference type="PROSITE" id="PS50042">
    <property type="entry name" value="CNMP_BINDING_3"/>
    <property type="match status" value="1"/>
</dbReference>
<evidence type="ECO:0000259" key="1">
    <source>
        <dbReference type="PROSITE" id="PS50042"/>
    </source>
</evidence>
<dbReference type="Proteomes" id="UP000295165">
    <property type="component" value="Unassembled WGS sequence"/>
</dbReference>
<evidence type="ECO:0000259" key="2">
    <source>
        <dbReference type="PROSITE" id="PS51186"/>
    </source>
</evidence>
<keyword evidence="4" id="KW-1185">Reference proteome</keyword>
<dbReference type="AlphaFoldDB" id="A0A4R8R7X7"/>
<dbReference type="CDD" id="cd04301">
    <property type="entry name" value="NAT_SF"/>
    <property type="match status" value="1"/>
</dbReference>